<keyword evidence="7" id="KW-1185">Reference proteome</keyword>
<comment type="similarity">
    <text evidence="5">Belongs to the Crl family.</text>
</comment>
<protein>
    <recommendedName>
        <fullName evidence="5">Sigma factor-binding protein Crl</fullName>
    </recommendedName>
</protein>
<name>A0A7Z2T4F9_9VIBR</name>
<dbReference type="InterPro" id="IPR009986">
    <property type="entry name" value="Tscrpt_reg_Crl"/>
</dbReference>
<keyword evidence="4 5" id="KW-0804">Transcription</keyword>
<dbReference type="HAMAP" id="MF_01178">
    <property type="entry name" value="Crl"/>
    <property type="match status" value="1"/>
</dbReference>
<keyword evidence="1 5" id="KW-0963">Cytoplasm</keyword>
<organism evidence="6 7">
    <name type="scientific">Vibrio astriarenae</name>
    <dbReference type="NCBI Taxonomy" id="1481923"/>
    <lineage>
        <taxon>Bacteria</taxon>
        <taxon>Pseudomonadati</taxon>
        <taxon>Pseudomonadota</taxon>
        <taxon>Gammaproteobacteria</taxon>
        <taxon>Vibrionales</taxon>
        <taxon>Vibrionaceae</taxon>
        <taxon>Vibrio</taxon>
    </lineage>
</organism>
<evidence type="ECO:0000313" key="7">
    <source>
        <dbReference type="Proteomes" id="UP000464262"/>
    </source>
</evidence>
<dbReference type="GO" id="GO:0005737">
    <property type="term" value="C:cytoplasm"/>
    <property type="evidence" value="ECO:0007669"/>
    <property type="project" value="UniProtKB-SubCell"/>
</dbReference>
<evidence type="ECO:0000256" key="2">
    <source>
        <dbReference type="ARBA" id="ARBA00023015"/>
    </source>
</evidence>
<comment type="function">
    <text evidence="5">Binds to the sigma-S subunit of RNA polymerase, activating expression of sigma-S-regulated genes. Stimulates RNA polymerase holoenzyme formation and may bind to several other sigma factors, such as sigma-70 and sigma-32.</text>
</comment>
<evidence type="ECO:0000256" key="4">
    <source>
        <dbReference type="ARBA" id="ARBA00023163"/>
    </source>
</evidence>
<evidence type="ECO:0000313" key="6">
    <source>
        <dbReference type="EMBL" id="QIA63998.1"/>
    </source>
</evidence>
<accession>A0A7Z2T4F9</accession>
<keyword evidence="3 5" id="KW-0010">Activator</keyword>
<comment type="subcellular location">
    <subcellularLocation>
        <location evidence="5">Cytoplasm</location>
    </subcellularLocation>
</comment>
<sequence>MSEMTKSPTHYRLLATFKAIGPYLREQECTKERFMFDCLASCVDDSKSPEEREFWGWWLTLATVDGGFVAKYHKGRYTLAGTWSEEPITAKAQEEVVKTQVKFHEKLLAALQPFELEVTIDQESQEFV</sequence>
<proteinExistence type="inferred from homology"/>
<comment type="caution">
    <text evidence="5">Lacks conserved residue(s) required for the propagation of feature annotation.</text>
</comment>
<evidence type="ECO:0000256" key="1">
    <source>
        <dbReference type="ARBA" id="ARBA00022490"/>
    </source>
</evidence>
<dbReference type="InterPro" id="IPR038208">
    <property type="entry name" value="Tscrpt_reg_Crl_sf"/>
</dbReference>
<dbReference type="AlphaFoldDB" id="A0A7Z2T4F9"/>
<dbReference type="GO" id="GO:0045893">
    <property type="term" value="P:positive regulation of DNA-templated transcription"/>
    <property type="evidence" value="ECO:0007669"/>
    <property type="project" value="UniProtKB-UniRule"/>
</dbReference>
<dbReference type="KEGG" id="vas:GT360_10980"/>
<dbReference type="EMBL" id="CP047475">
    <property type="protein sequence ID" value="QIA63998.1"/>
    <property type="molecule type" value="Genomic_DNA"/>
</dbReference>
<dbReference type="Proteomes" id="UP000464262">
    <property type="component" value="Chromosome 1"/>
</dbReference>
<evidence type="ECO:0000256" key="5">
    <source>
        <dbReference type="HAMAP-Rule" id="MF_01178"/>
    </source>
</evidence>
<dbReference type="RefSeq" id="WP_164648907.1">
    <property type="nucleotide sequence ID" value="NZ_CP047475.1"/>
</dbReference>
<reference evidence="6 7" key="1">
    <citation type="submission" date="2020-01" db="EMBL/GenBank/DDBJ databases">
        <title>Whole genome and functional gene identification of agarase of Vibrio HN897.</title>
        <authorList>
            <person name="Liu Y."/>
            <person name="Zhao Z."/>
        </authorList>
    </citation>
    <scope>NUCLEOTIDE SEQUENCE [LARGE SCALE GENOMIC DNA]</scope>
    <source>
        <strain evidence="6 7">HN897</strain>
    </source>
</reference>
<dbReference type="Pfam" id="PF07417">
    <property type="entry name" value="Crl"/>
    <property type="match status" value="1"/>
</dbReference>
<dbReference type="Gene3D" id="3.30.310.230">
    <property type="entry name" value="Sigma factor-binding protein Crl monomer"/>
    <property type="match status" value="1"/>
</dbReference>
<keyword evidence="2 5" id="KW-0805">Transcription regulation</keyword>
<gene>
    <name evidence="5" type="primary">crl</name>
    <name evidence="6" type="ORF">GT360_10980</name>
</gene>
<dbReference type="NCBIfam" id="NF008217">
    <property type="entry name" value="PRK10984.1"/>
    <property type="match status" value="1"/>
</dbReference>
<evidence type="ECO:0000256" key="3">
    <source>
        <dbReference type="ARBA" id="ARBA00023159"/>
    </source>
</evidence>